<accession>A0AAV2H462</accession>
<name>A0AAV2H462_LYMST</name>
<gene>
    <name evidence="1" type="ORF">GSLYS_00001186001</name>
</gene>
<sequence>FSSIQNLRLFSSIQNLRLFSSIQNLRLLFSPFQKIRLFSLIAKDCPPPPPRTSIASPTPKPYIVFPPSQELNIVLNSNYRFLGCLKSPKLADMDCLSYQSPTWEEEMARIWGGDLLSYRVMM</sequence>
<protein>
    <submittedName>
        <fullName evidence="1">Uncharacterized protein</fullName>
    </submittedName>
</protein>
<feature type="non-terminal residue" evidence="1">
    <location>
        <position position="1"/>
    </location>
</feature>
<dbReference type="AlphaFoldDB" id="A0AAV2H462"/>
<dbReference type="EMBL" id="CAXITT010000011">
    <property type="protein sequence ID" value="CAL1527009.1"/>
    <property type="molecule type" value="Genomic_DNA"/>
</dbReference>
<comment type="caution">
    <text evidence="1">The sequence shown here is derived from an EMBL/GenBank/DDBJ whole genome shotgun (WGS) entry which is preliminary data.</text>
</comment>
<dbReference type="Proteomes" id="UP001497497">
    <property type="component" value="Unassembled WGS sequence"/>
</dbReference>
<reference evidence="1 2" key="1">
    <citation type="submission" date="2024-04" db="EMBL/GenBank/DDBJ databases">
        <authorList>
            <consortium name="Genoscope - CEA"/>
            <person name="William W."/>
        </authorList>
    </citation>
    <scope>NUCLEOTIDE SEQUENCE [LARGE SCALE GENOMIC DNA]</scope>
</reference>
<keyword evidence="2" id="KW-1185">Reference proteome</keyword>
<proteinExistence type="predicted"/>
<evidence type="ECO:0000313" key="1">
    <source>
        <dbReference type="EMBL" id="CAL1527009.1"/>
    </source>
</evidence>
<evidence type="ECO:0000313" key="2">
    <source>
        <dbReference type="Proteomes" id="UP001497497"/>
    </source>
</evidence>
<organism evidence="1 2">
    <name type="scientific">Lymnaea stagnalis</name>
    <name type="common">Great pond snail</name>
    <name type="synonym">Helix stagnalis</name>
    <dbReference type="NCBI Taxonomy" id="6523"/>
    <lineage>
        <taxon>Eukaryota</taxon>
        <taxon>Metazoa</taxon>
        <taxon>Spiralia</taxon>
        <taxon>Lophotrochozoa</taxon>
        <taxon>Mollusca</taxon>
        <taxon>Gastropoda</taxon>
        <taxon>Heterobranchia</taxon>
        <taxon>Euthyneura</taxon>
        <taxon>Panpulmonata</taxon>
        <taxon>Hygrophila</taxon>
        <taxon>Lymnaeoidea</taxon>
        <taxon>Lymnaeidae</taxon>
        <taxon>Lymnaea</taxon>
    </lineage>
</organism>